<name>A0A627S2V9_SALTM</name>
<evidence type="ECO:0000256" key="1">
    <source>
        <dbReference type="SAM" id="MobiDB-lite"/>
    </source>
</evidence>
<dbReference type="EMBL" id="DAATVT010000001">
    <property type="protein sequence ID" value="HAF0320561.1"/>
    <property type="molecule type" value="Genomic_DNA"/>
</dbReference>
<gene>
    <name evidence="2" type="ORF">BKM50_06550</name>
    <name evidence="3" type="ORF">G4R02_002000</name>
    <name evidence="4" type="ORF">G9C64_000104</name>
</gene>
<evidence type="ECO:0000313" key="2">
    <source>
        <dbReference type="EMBL" id="EDC8539789.1"/>
    </source>
</evidence>
<accession>A0A627S2V9</accession>
<dbReference type="InterPro" id="IPR009228">
    <property type="entry name" value="Capsid_scaffold_GpO"/>
</dbReference>
<dbReference type="EMBL" id="AALSHJ010000003">
    <property type="protein sequence ID" value="EDC8539789.1"/>
    <property type="molecule type" value="Genomic_DNA"/>
</dbReference>
<reference evidence="3" key="2">
    <citation type="submission" date="2018-07" db="EMBL/GenBank/DDBJ databases">
        <authorList>
            <consortium name="NCBI Pathogen Detection Project"/>
        </authorList>
    </citation>
    <scope>NUCLEOTIDE SEQUENCE</scope>
    <source>
        <strain evidence="4">Eq_0406-369</strain>
        <strain evidence="3">Po_0404-240</strain>
    </source>
</reference>
<proteinExistence type="predicted"/>
<dbReference type="Pfam" id="PF05929">
    <property type="entry name" value="Phage_GPO"/>
    <property type="match status" value="1"/>
</dbReference>
<dbReference type="AlphaFoldDB" id="A0A627S2V9"/>
<evidence type="ECO:0000313" key="3">
    <source>
        <dbReference type="EMBL" id="HAE8805917.1"/>
    </source>
</evidence>
<comment type="caution">
    <text evidence="2">The sequence shown here is derived from an EMBL/GenBank/DDBJ whole genome shotgun (WGS) entry which is preliminary data.</text>
</comment>
<dbReference type="RefSeq" id="WP_023972630.1">
    <property type="nucleotide sequence ID" value="NZ_MOCE01000003.1"/>
</dbReference>
<reference evidence="3" key="1">
    <citation type="journal article" date="2018" name="Genome Biol.">
        <title>SKESA: strategic k-mer extension for scrupulous assemblies.</title>
        <authorList>
            <person name="Souvorov A."/>
            <person name="Agarwala R."/>
            <person name="Lipman D.J."/>
        </authorList>
    </citation>
    <scope>NUCLEOTIDE SEQUENCE</scope>
    <source>
        <strain evidence="4">Eq_0406-369</strain>
        <strain evidence="3">Po_0404-240</strain>
    </source>
</reference>
<evidence type="ECO:0000313" key="4">
    <source>
        <dbReference type="EMBL" id="HAF0320561.1"/>
    </source>
</evidence>
<organism evidence="2">
    <name type="scientific">Salmonella typhimurium</name>
    <dbReference type="NCBI Taxonomy" id="90371"/>
    <lineage>
        <taxon>Bacteria</taxon>
        <taxon>Pseudomonadati</taxon>
        <taxon>Pseudomonadota</taxon>
        <taxon>Gammaproteobacteria</taxon>
        <taxon>Enterobacterales</taxon>
        <taxon>Enterobacteriaceae</taxon>
        <taxon>Salmonella</taxon>
    </lineage>
</organism>
<protein>
    <submittedName>
        <fullName evidence="2">Capsid scaffolding protein</fullName>
    </submittedName>
</protein>
<sequence length="295" mass="32705">MTRNPNLRTPDNGKKVSKFFRIGVEGDTCDGRIISASDIQEMAETYDPRVYGCRINLEHIRGLLPDGMFKRYGDVVELKAEKIDDDSALNGKWALFARITPTDDLIAMNKAAQKVYTSMEIQPNFGNSGKCYLVGLAVTDDPASLGTEYLEFCRNAKHNPLNRFKANPENLISAATLAELEFEDQPETVFTALTDKVKAIFSRKQVSDDARMNDVHEAVTAVSEHVQTNLTAQDKRLSDMETALATFKQELTGKVEETSQAFSDLKTTLDKTESFSQPRRTKASGGGGDELLTDC</sequence>
<reference evidence="2" key="3">
    <citation type="submission" date="2018-07" db="EMBL/GenBank/DDBJ databases">
        <authorList>
            <consortium name="PulseNet: The National Subtyping Network for Foodborne Disease Surveillance"/>
            <person name="Tarr C.L."/>
            <person name="Trees E."/>
            <person name="Katz L.S."/>
            <person name="Carleton-Romer H.A."/>
            <person name="Stroika S."/>
            <person name="Kucerova Z."/>
            <person name="Roache K.F."/>
            <person name="Sabol A.L."/>
            <person name="Besser J."/>
            <person name="Gerner-Smidt P."/>
        </authorList>
    </citation>
    <scope>NUCLEOTIDE SEQUENCE</scope>
    <source>
        <strain evidence="2">PNUSAS004664</strain>
    </source>
</reference>
<feature type="region of interest" description="Disordered" evidence="1">
    <location>
        <begin position="269"/>
        <end position="295"/>
    </location>
</feature>
<dbReference type="EMBL" id="DAATIG010000005">
    <property type="protein sequence ID" value="HAE8805917.1"/>
    <property type="molecule type" value="Genomic_DNA"/>
</dbReference>